<dbReference type="GO" id="GO:0008081">
    <property type="term" value="F:phosphoric diester hydrolase activity"/>
    <property type="evidence" value="ECO:0007669"/>
    <property type="project" value="UniProtKB-UniRule"/>
</dbReference>
<comment type="catalytic activity">
    <reaction evidence="7">
        <text>[protein-PII]-L-tyrosine + UTP = [protein-PII]-uridylyl-L-tyrosine + diphosphate</text>
        <dbReference type="Rhea" id="RHEA:13673"/>
        <dbReference type="Rhea" id="RHEA-COMP:12147"/>
        <dbReference type="Rhea" id="RHEA-COMP:12148"/>
        <dbReference type="ChEBI" id="CHEBI:33019"/>
        <dbReference type="ChEBI" id="CHEBI:46398"/>
        <dbReference type="ChEBI" id="CHEBI:46858"/>
        <dbReference type="ChEBI" id="CHEBI:90602"/>
        <dbReference type="EC" id="2.7.7.59"/>
    </reaction>
</comment>
<dbReference type="SUPFAM" id="SSF55021">
    <property type="entry name" value="ACT-like"/>
    <property type="match status" value="1"/>
</dbReference>
<comment type="function">
    <text evidence="7">Modifies, by uridylylation and deuridylylation, the PII regulatory proteins (GlnB and homologs), in response to the nitrogen status of the cell that GlnD senses through the glutamine level. Under low glutamine levels, catalyzes the conversion of the PII proteins and UTP to PII-UMP and PPi, while under higher glutamine levels, GlnD hydrolyzes PII-UMP to PII and UMP (deuridylylation). Thus, controls uridylylation state and activity of the PII proteins, and plays an important role in the regulation of nitrogen metabolism.</text>
</comment>
<keyword evidence="11" id="KW-1185">Reference proteome</keyword>
<dbReference type="EC" id="3.1.4.-" evidence="7"/>
<keyword evidence="2 7" id="KW-0548">Nucleotidyltransferase</keyword>
<comment type="domain">
    <text evidence="7">Has four distinct domains: an N-terminal nucleotidyltransferase (NT) domain responsible for UTase activity, a central HD domain that encodes UR activity, and two C-terminal ACT domains that seem to have a role in glutamine sensing.</text>
</comment>
<dbReference type="Pfam" id="PF08335">
    <property type="entry name" value="GlnD_UR_UTase"/>
    <property type="match status" value="1"/>
</dbReference>
<dbReference type="CDD" id="cd00077">
    <property type="entry name" value="HDc"/>
    <property type="match status" value="1"/>
</dbReference>
<dbReference type="PANTHER" id="PTHR47320:SF1">
    <property type="entry name" value="BIFUNCTIONAL URIDYLYLTRANSFERASE_URIDYLYL-REMOVING ENZYME"/>
    <property type="match status" value="1"/>
</dbReference>
<dbReference type="PROSITE" id="PS51671">
    <property type="entry name" value="ACT"/>
    <property type="match status" value="2"/>
</dbReference>
<accession>A0A1S2P7J1</accession>
<proteinExistence type="inferred from homology"/>
<dbReference type="InterPro" id="IPR013546">
    <property type="entry name" value="PII_UdlTrfase/GS_AdlTrfase"/>
</dbReference>
<dbReference type="SUPFAM" id="SSF81301">
    <property type="entry name" value="Nucleotidyltransferase"/>
    <property type="match status" value="1"/>
</dbReference>
<reference evidence="10 11" key="1">
    <citation type="submission" date="2016-10" db="EMBL/GenBank/DDBJ databases">
        <title>Genome sequence of Streptomyces sp. MUSC 93.</title>
        <authorList>
            <person name="Lee L.-H."/>
            <person name="Ser H.-L."/>
            <person name="Law J.W.-F."/>
        </authorList>
    </citation>
    <scope>NUCLEOTIDE SEQUENCE [LARGE SCALE GENOMIC DNA]</scope>
    <source>
        <strain evidence="10 11">MUSC 93</strain>
    </source>
</reference>
<evidence type="ECO:0000256" key="1">
    <source>
        <dbReference type="ARBA" id="ARBA00022679"/>
    </source>
</evidence>
<keyword evidence="3" id="KW-0677">Repeat</keyword>
<name>A0A1S2P7J1_9ACTN</name>
<dbReference type="PIRSF" id="PIRSF006288">
    <property type="entry name" value="PII_uridyltransf"/>
    <property type="match status" value="1"/>
</dbReference>
<evidence type="ECO:0000259" key="8">
    <source>
        <dbReference type="PROSITE" id="PS51671"/>
    </source>
</evidence>
<dbReference type="Pfam" id="PF01842">
    <property type="entry name" value="ACT"/>
    <property type="match status" value="1"/>
</dbReference>
<evidence type="ECO:0000256" key="2">
    <source>
        <dbReference type="ARBA" id="ARBA00022695"/>
    </source>
</evidence>
<dbReference type="OrthoDB" id="9758038at2"/>
<evidence type="ECO:0000256" key="6">
    <source>
        <dbReference type="ARBA" id="ARBA00023268"/>
    </source>
</evidence>
<gene>
    <name evidence="7" type="primary">glnD</name>
    <name evidence="10" type="ORF">BIV24_20080</name>
</gene>
<dbReference type="HAMAP" id="MF_00277">
    <property type="entry name" value="PII_uridylyl_transf"/>
    <property type="match status" value="1"/>
</dbReference>
<dbReference type="EMBL" id="MLYP01000050">
    <property type="protein sequence ID" value="OIJ89607.1"/>
    <property type="molecule type" value="Genomic_DNA"/>
</dbReference>
<evidence type="ECO:0000256" key="3">
    <source>
        <dbReference type="ARBA" id="ARBA00022737"/>
    </source>
</evidence>
<evidence type="ECO:0000259" key="9">
    <source>
        <dbReference type="PROSITE" id="PS51831"/>
    </source>
</evidence>
<evidence type="ECO:0000256" key="4">
    <source>
        <dbReference type="ARBA" id="ARBA00022801"/>
    </source>
</evidence>
<dbReference type="InterPro" id="IPR043519">
    <property type="entry name" value="NT_sf"/>
</dbReference>
<dbReference type="Proteomes" id="UP000179935">
    <property type="component" value="Unassembled WGS sequence"/>
</dbReference>
<dbReference type="NCBIfam" id="NF002895">
    <property type="entry name" value="PRK03381.1"/>
    <property type="match status" value="1"/>
</dbReference>
<feature type="region of interest" description="Uridylyltransferase" evidence="7">
    <location>
        <begin position="1"/>
        <end position="332"/>
    </location>
</feature>
<organism evidence="10 11">
    <name type="scientific">Streptomyces colonosanans</name>
    <dbReference type="NCBI Taxonomy" id="1428652"/>
    <lineage>
        <taxon>Bacteria</taxon>
        <taxon>Bacillati</taxon>
        <taxon>Actinomycetota</taxon>
        <taxon>Actinomycetes</taxon>
        <taxon>Kitasatosporales</taxon>
        <taxon>Streptomycetaceae</taxon>
        <taxon>Streptomyces</taxon>
    </lineage>
</organism>
<dbReference type="Gene3D" id="1.10.3090.10">
    <property type="entry name" value="cca-adding enzyme, domain 2"/>
    <property type="match status" value="1"/>
</dbReference>
<evidence type="ECO:0000313" key="10">
    <source>
        <dbReference type="EMBL" id="OIJ89607.1"/>
    </source>
</evidence>
<dbReference type="STRING" id="1428652.BIV24_20080"/>
<dbReference type="InterPro" id="IPR002912">
    <property type="entry name" value="ACT_dom"/>
</dbReference>
<keyword evidence="4 7" id="KW-0378">Hydrolase</keyword>
<feature type="domain" description="ACT" evidence="8">
    <location>
        <begin position="644"/>
        <end position="730"/>
    </location>
</feature>
<dbReference type="GO" id="GO:0008773">
    <property type="term" value="F:[protein-PII] uridylyltransferase activity"/>
    <property type="evidence" value="ECO:0007669"/>
    <property type="project" value="UniProtKB-UniRule"/>
</dbReference>
<keyword evidence="1 7" id="KW-0808">Transferase</keyword>
<dbReference type="PROSITE" id="PS51831">
    <property type="entry name" value="HD"/>
    <property type="match status" value="1"/>
</dbReference>
<dbReference type="Pfam" id="PF01966">
    <property type="entry name" value="HD"/>
    <property type="match status" value="1"/>
</dbReference>
<dbReference type="EC" id="2.7.7.59" evidence="7"/>
<dbReference type="GO" id="GO:0006808">
    <property type="term" value="P:regulation of nitrogen utilization"/>
    <property type="evidence" value="ECO:0007669"/>
    <property type="project" value="UniProtKB-UniRule"/>
</dbReference>
<dbReference type="InterPro" id="IPR006674">
    <property type="entry name" value="HD_domain"/>
</dbReference>
<dbReference type="SMART" id="SM00471">
    <property type="entry name" value="HDc"/>
    <property type="match status" value="1"/>
</dbReference>
<comment type="catalytic activity">
    <reaction evidence="7">
        <text>[protein-PII]-uridylyl-L-tyrosine + H2O = [protein-PII]-L-tyrosine + UMP + H(+)</text>
        <dbReference type="Rhea" id="RHEA:48600"/>
        <dbReference type="Rhea" id="RHEA-COMP:12147"/>
        <dbReference type="Rhea" id="RHEA-COMP:12148"/>
        <dbReference type="ChEBI" id="CHEBI:15377"/>
        <dbReference type="ChEBI" id="CHEBI:15378"/>
        <dbReference type="ChEBI" id="CHEBI:46858"/>
        <dbReference type="ChEBI" id="CHEBI:57865"/>
        <dbReference type="ChEBI" id="CHEBI:90602"/>
    </reaction>
</comment>
<dbReference type="RefSeq" id="WP_071367750.1">
    <property type="nucleotide sequence ID" value="NZ_MLYP01000050.1"/>
</dbReference>
<keyword evidence="6 7" id="KW-0511">Multifunctional enzyme</keyword>
<protein>
    <recommendedName>
        <fullName evidence="7">Bifunctional uridylyltransferase/uridylyl-removing enzyme</fullName>
        <shortName evidence="7">UTase/UR</shortName>
    </recommendedName>
    <alternativeName>
        <fullName evidence="7">Bifunctional [protein-PII] modification enzyme</fullName>
    </alternativeName>
    <alternativeName>
        <fullName evidence="7">Bifunctional nitrogen sensor protein</fullName>
    </alternativeName>
    <domain>
        <recommendedName>
            <fullName evidence="7">[Protein-PII] uridylyltransferase</fullName>
            <shortName evidence="7">PII uridylyltransferase</shortName>
            <shortName evidence="7">UTase</shortName>
            <ecNumber evidence="7">2.7.7.59</ecNumber>
        </recommendedName>
    </domain>
    <domain>
        <recommendedName>
            <fullName evidence="7">[Protein-PII]-UMP uridylyl-removing enzyme</fullName>
            <shortName evidence="7">UR</shortName>
            <ecNumber evidence="7">3.1.4.-</ecNumber>
        </recommendedName>
    </domain>
</protein>
<dbReference type="InterPro" id="IPR010043">
    <property type="entry name" value="UTase/UR"/>
</dbReference>
<comment type="similarity">
    <text evidence="7">Belongs to the GlnD family.</text>
</comment>
<dbReference type="SUPFAM" id="SSF109604">
    <property type="entry name" value="HD-domain/PDEase-like"/>
    <property type="match status" value="1"/>
</dbReference>
<dbReference type="CDD" id="cd04899">
    <property type="entry name" value="ACT_ACR-UUR-like_2"/>
    <property type="match status" value="1"/>
</dbReference>
<evidence type="ECO:0000256" key="5">
    <source>
        <dbReference type="ARBA" id="ARBA00022842"/>
    </source>
</evidence>
<comment type="caution">
    <text evidence="7">Lacks conserved residue(s) required for the propagation of feature annotation.</text>
</comment>
<dbReference type="InterPro" id="IPR045865">
    <property type="entry name" value="ACT-like_dom_sf"/>
</dbReference>
<dbReference type="InterPro" id="IPR003607">
    <property type="entry name" value="HD/PDEase_dom"/>
</dbReference>
<keyword evidence="5 7" id="KW-0460">Magnesium</keyword>
<feature type="domain" description="HD" evidence="9">
    <location>
        <begin position="447"/>
        <end position="554"/>
    </location>
</feature>
<evidence type="ECO:0000313" key="11">
    <source>
        <dbReference type="Proteomes" id="UP000179935"/>
    </source>
</evidence>
<evidence type="ECO:0000256" key="7">
    <source>
        <dbReference type="HAMAP-Rule" id="MF_00277"/>
    </source>
</evidence>
<comment type="activity regulation">
    <text evidence="7">Uridylyltransferase (UTase) activity is inhibited by glutamine, while glutamine activates uridylyl-removing (UR) activity.</text>
</comment>
<comment type="caution">
    <text evidence="10">The sequence shown here is derived from an EMBL/GenBank/DDBJ whole genome shotgun (WGS) entry which is preliminary data.</text>
</comment>
<comment type="cofactor">
    <cofactor evidence="7">
        <name>Mg(2+)</name>
        <dbReference type="ChEBI" id="CHEBI:18420"/>
    </cofactor>
</comment>
<sequence>MTGTDEHTQAEASGPGGYAAARLRLLTQGARSGSPRRTALVELTDGWLADLFTAGTEGLRGVCLVAVGGYGHGELSPRSDLDLLLLHDDGDSKAVAALADRIWYPVWDLGLALDHSVRTPSQARKAAGDDLKVQLGLLDARHLVGDAGLTQDLRAAVLADWRDQAPKRLPELQDLCTERAQRHGELRYLLEPDLKEARGGLRDATVLRAVAASWLADAPREGLAEARRGLLDVRDALHLATGRATDRLTLQEQDQIAAELGLPDADALLRQVYEAARVISYASDVTWREVGRVLRSRTVRPRLRTRARERSAFFSRLVGAPGGGSPVTERSPLAEGAVQQDGEVVLARTARPERDPVLPLRAAAAAAQAGLPLSSHAVRRMASAARPLPTPWPVEAREQLVTLLGSGRPAVEVWEALEAEGLITRLLPDWEYVRCRPQRNAVHIWTVDRHLIETAVRASGLTRQVGRPDLLLVAALLHDIGKGRPGDHCVVGETIARDVAGRIGFGRDDVAVLATLVRHHLLLVETATRRDLQDPATVRAVAEAVGSQGTLDLLHALTEADASATGPAAWSSWRSALVTDLVKRVSALLAGDEPADVEPAVPTAEQERLALEAFRTGGPVLVLRARPEPPAEEPSGEPEPPGVELIVAVPDQPGVLPAVAGVLAVHRLTVRTAELRALDLPDGVPGAPVLLLDWRVVAEYGSLPQAARLRADLVRALDSSLDIAARLTERDAAYPRRRGVQAPPPRVTVAPAASRHATVIEVRAQDAPGLLFRIGQALEKSGVRVRSAHISTLGANAVDAFYVTTGAGAPLSGEEAASVARALEETLRA</sequence>
<dbReference type="SUPFAM" id="SSF81593">
    <property type="entry name" value="Nucleotidyltransferase substrate binding subunit/domain"/>
    <property type="match status" value="1"/>
</dbReference>
<dbReference type="PANTHER" id="PTHR47320">
    <property type="entry name" value="BIFUNCTIONAL URIDYLYLTRANSFERASE/URIDYLYL-REMOVING ENZYME"/>
    <property type="match status" value="1"/>
</dbReference>
<dbReference type="AlphaFoldDB" id="A0A1S2P7J1"/>
<feature type="domain" description="ACT" evidence="8">
    <location>
        <begin position="759"/>
        <end position="829"/>
    </location>
</feature>
<dbReference type="NCBIfam" id="TIGR01693">
    <property type="entry name" value="UTase_glnD"/>
    <property type="match status" value="1"/>
</dbReference>